<proteinExistence type="predicted"/>
<sequence length="43" mass="4934">MSDRQRRALIDWEQIKQGLQAAKPWVELIANLTGLLLLVVKAF</sequence>
<dbReference type="RefSeq" id="WP_267950672.1">
    <property type="nucleotide sequence ID" value="NZ_LJIW01000002.1"/>
</dbReference>
<dbReference type="AlphaFoldDB" id="A0A2J7Z0H7"/>
<dbReference type="Proteomes" id="UP000236520">
    <property type="component" value="Unassembled WGS sequence"/>
</dbReference>
<accession>A0A2J7Z0H7</accession>
<name>A0A2J7Z0H7_STRMQ</name>
<organism evidence="1 2">
    <name type="scientific">Streptomyces malaysiensis</name>
    <dbReference type="NCBI Taxonomy" id="92644"/>
    <lineage>
        <taxon>Bacteria</taxon>
        <taxon>Bacillati</taxon>
        <taxon>Actinomycetota</taxon>
        <taxon>Actinomycetes</taxon>
        <taxon>Kitasatosporales</taxon>
        <taxon>Streptomycetaceae</taxon>
        <taxon>Streptomyces</taxon>
        <taxon>Streptomyces violaceusniger group</taxon>
    </lineage>
</organism>
<reference evidence="1 2" key="1">
    <citation type="submission" date="2015-09" db="EMBL/GenBank/DDBJ databases">
        <title>Genome sequence, genome mining and natural product profiling of a biocontrol bacterium Streptomyces malaysiensis F913.</title>
        <authorList>
            <person name="Xu Y."/>
            <person name="Wei J."/>
            <person name="Xie J."/>
            <person name="Li T."/>
            <person name="Zhou Z."/>
        </authorList>
    </citation>
    <scope>NUCLEOTIDE SEQUENCE [LARGE SCALE GENOMIC DNA]</scope>
    <source>
        <strain evidence="1 2">F913</strain>
    </source>
</reference>
<evidence type="ECO:0000313" key="2">
    <source>
        <dbReference type="Proteomes" id="UP000236520"/>
    </source>
</evidence>
<evidence type="ECO:0000313" key="1">
    <source>
        <dbReference type="EMBL" id="PNG93786.1"/>
    </source>
</evidence>
<keyword evidence="2" id="KW-1185">Reference proteome</keyword>
<dbReference type="EMBL" id="LJIW01000002">
    <property type="protein sequence ID" value="PNG93786.1"/>
    <property type="molecule type" value="Genomic_DNA"/>
</dbReference>
<gene>
    <name evidence="1" type="ORF">SMF913_29251</name>
</gene>
<comment type="caution">
    <text evidence="1">The sequence shown here is derived from an EMBL/GenBank/DDBJ whole genome shotgun (WGS) entry which is preliminary data.</text>
</comment>
<protein>
    <submittedName>
        <fullName evidence="1">Uncharacterized protein</fullName>
    </submittedName>
</protein>